<dbReference type="Gene3D" id="3.30.450.20">
    <property type="entry name" value="PAS domain"/>
    <property type="match status" value="3"/>
</dbReference>
<accession>A0A1Z4GHD9</accession>
<dbReference type="InterPro" id="IPR054661">
    <property type="entry name" value="Npun_F1277-like"/>
</dbReference>
<evidence type="ECO:0000313" key="13">
    <source>
        <dbReference type="EMBL" id="BAY16914.1"/>
    </source>
</evidence>
<dbReference type="AlphaFoldDB" id="A0A1Z4GHD9"/>
<evidence type="ECO:0000256" key="8">
    <source>
        <dbReference type="ARBA" id="ARBA00023012"/>
    </source>
</evidence>
<proteinExistence type="predicted"/>
<evidence type="ECO:0000256" key="6">
    <source>
        <dbReference type="ARBA" id="ARBA00022777"/>
    </source>
</evidence>
<dbReference type="NCBIfam" id="TIGR00229">
    <property type="entry name" value="sensory_box"/>
    <property type="match status" value="2"/>
</dbReference>
<dbReference type="SUPFAM" id="SSF55874">
    <property type="entry name" value="ATPase domain of HSP90 chaperone/DNA topoisomerase II/histidine kinase"/>
    <property type="match status" value="1"/>
</dbReference>
<evidence type="ECO:0000256" key="1">
    <source>
        <dbReference type="ARBA" id="ARBA00000085"/>
    </source>
</evidence>
<organism evidence="13 14">
    <name type="scientific">Anabaenopsis circularis NIES-21</name>
    <dbReference type="NCBI Taxonomy" id="1085406"/>
    <lineage>
        <taxon>Bacteria</taxon>
        <taxon>Bacillati</taxon>
        <taxon>Cyanobacteriota</taxon>
        <taxon>Cyanophyceae</taxon>
        <taxon>Nostocales</taxon>
        <taxon>Nodulariaceae</taxon>
        <taxon>Anabaenopsis</taxon>
    </lineage>
</organism>
<evidence type="ECO:0000313" key="14">
    <source>
        <dbReference type="Proteomes" id="UP000218287"/>
    </source>
</evidence>
<keyword evidence="3" id="KW-0597">Phosphoprotein</keyword>
<dbReference type="Gene3D" id="3.30.565.10">
    <property type="entry name" value="Histidine kinase-like ATPase, C-terminal domain"/>
    <property type="match status" value="1"/>
</dbReference>
<keyword evidence="8" id="KW-0902">Two-component regulatory system</keyword>
<evidence type="ECO:0000256" key="3">
    <source>
        <dbReference type="ARBA" id="ARBA00022553"/>
    </source>
</evidence>
<feature type="domain" description="PAS" evidence="11">
    <location>
        <begin position="300"/>
        <end position="332"/>
    </location>
</feature>
<dbReference type="Proteomes" id="UP000218287">
    <property type="component" value="Chromosome"/>
</dbReference>
<feature type="domain" description="PAC" evidence="12">
    <location>
        <begin position="350"/>
        <end position="404"/>
    </location>
</feature>
<evidence type="ECO:0000256" key="2">
    <source>
        <dbReference type="ARBA" id="ARBA00012438"/>
    </source>
</evidence>
<dbReference type="Pfam" id="PF00512">
    <property type="entry name" value="HisKA"/>
    <property type="match status" value="1"/>
</dbReference>
<dbReference type="PRINTS" id="PR00344">
    <property type="entry name" value="BCTRLSENSOR"/>
</dbReference>
<dbReference type="CDD" id="cd00075">
    <property type="entry name" value="HATPase"/>
    <property type="match status" value="1"/>
</dbReference>
<dbReference type="Pfam" id="PF02518">
    <property type="entry name" value="HATPase_c"/>
    <property type="match status" value="1"/>
</dbReference>
<evidence type="ECO:0000259" key="10">
    <source>
        <dbReference type="PROSITE" id="PS50109"/>
    </source>
</evidence>
<sequence>MALQSELEFKLAHFLINNSVDAAFCLGSNWQFIYVNDATCKMTEYSRQELLSMTLQNIDLDFSLHNWSEKKLQNTVTLKTRYRAKGGRIFLVEISISFLEEQGRKFSCAFVRDKSHEVIELSVQKWINELRDANENLQQKIFELKQRERKLETSLSLLNSTLEATAIGIVTINFEGDIISVNQKFLDMWQIPKSLFRSKRCPQCKAFFENKIKHPETFNRLIWEISSQSDIESYDVIELKDGKIFANYSQPHWLEGKITGRVWSVWDITESKQAEAALRINEARFRTLAEITDASTFLIQGTRICYVNPAVEILTGYTKSELLNGFDIRQLIKSKKHRQLVKSRDVNNFEYQEISILTKNGTERWLACAIARLDGKLDFQGQEVEMIAGIDITDYKNAESELNKALEQAKQLSDLRARFLSMVCHQLRNPLNVVSFSNNLLKRYVDQQTAQTIQPLLEQIQLSIEQLSQMLDEILFYAKAEATKLKFEPESLELVKLCNNLVAQMQMSNLSNTINFTCQNRHLQVYMDKKILEAILKNLLDNAIKYSPIGSIINLTLSRNREKIIFQVIDQGIGIPLVEQERVLEPFYRGSNIDSIPGTGLGLAIVKSLVDLHGGEITVESEVGLGTTFKVMLPFKRQNYHSSEL</sequence>
<dbReference type="InterPro" id="IPR003594">
    <property type="entry name" value="HATPase_dom"/>
</dbReference>
<dbReference type="SMART" id="SM00387">
    <property type="entry name" value="HATPase_c"/>
    <property type="match status" value="1"/>
</dbReference>
<dbReference type="InterPro" id="IPR036097">
    <property type="entry name" value="HisK_dim/P_sf"/>
</dbReference>
<evidence type="ECO:0000256" key="7">
    <source>
        <dbReference type="ARBA" id="ARBA00022840"/>
    </source>
</evidence>
<dbReference type="EC" id="2.7.13.3" evidence="2"/>
<evidence type="ECO:0000259" key="12">
    <source>
        <dbReference type="PROSITE" id="PS50113"/>
    </source>
</evidence>
<keyword evidence="14" id="KW-1185">Reference proteome</keyword>
<reference evidence="13 14" key="1">
    <citation type="submission" date="2017-06" db="EMBL/GenBank/DDBJ databases">
        <title>Genome sequencing of cyanobaciteial culture collection at National Institute for Environmental Studies (NIES).</title>
        <authorList>
            <person name="Hirose Y."/>
            <person name="Shimura Y."/>
            <person name="Fujisawa T."/>
            <person name="Nakamura Y."/>
            <person name="Kawachi M."/>
        </authorList>
    </citation>
    <scope>NUCLEOTIDE SEQUENCE [LARGE SCALE GENOMIC DNA]</scope>
    <source>
        <strain evidence="13 14">NIES-21</strain>
    </source>
</reference>
<dbReference type="InterPro" id="IPR050736">
    <property type="entry name" value="Sensor_HK_Regulatory"/>
</dbReference>
<keyword evidence="4" id="KW-0808">Transferase</keyword>
<dbReference type="PANTHER" id="PTHR43711:SF26">
    <property type="entry name" value="SENSOR HISTIDINE KINASE RCSC"/>
    <property type="match status" value="1"/>
</dbReference>
<dbReference type="OrthoDB" id="509491at2"/>
<feature type="coiled-coil region" evidence="9">
    <location>
        <begin position="123"/>
        <end position="154"/>
    </location>
</feature>
<evidence type="ECO:0000256" key="4">
    <source>
        <dbReference type="ARBA" id="ARBA00022679"/>
    </source>
</evidence>
<dbReference type="InterPro" id="IPR000014">
    <property type="entry name" value="PAS"/>
</dbReference>
<dbReference type="InterPro" id="IPR000700">
    <property type="entry name" value="PAS-assoc_C"/>
</dbReference>
<dbReference type="PROSITE" id="PS50113">
    <property type="entry name" value="PAC"/>
    <property type="match status" value="1"/>
</dbReference>
<dbReference type="FunFam" id="3.30.565.10:FF:000037">
    <property type="entry name" value="Hybrid sensor histidine kinase/response regulator"/>
    <property type="match status" value="1"/>
</dbReference>
<dbReference type="EMBL" id="AP018174">
    <property type="protein sequence ID" value="BAY16914.1"/>
    <property type="molecule type" value="Genomic_DNA"/>
</dbReference>
<dbReference type="SUPFAM" id="SSF47384">
    <property type="entry name" value="Homodimeric domain of signal transducing histidine kinase"/>
    <property type="match status" value="1"/>
</dbReference>
<dbReference type="SMART" id="SM00388">
    <property type="entry name" value="HisKA"/>
    <property type="match status" value="1"/>
</dbReference>
<name>A0A1Z4GHD9_9CYAN</name>
<feature type="domain" description="Histidine kinase" evidence="10">
    <location>
        <begin position="422"/>
        <end position="637"/>
    </location>
</feature>
<dbReference type="InterPro" id="IPR004358">
    <property type="entry name" value="Sig_transdc_His_kin-like_C"/>
</dbReference>
<comment type="catalytic activity">
    <reaction evidence="1">
        <text>ATP + protein L-histidine = ADP + protein N-phospho-L-histidine.</text>
        <dbReference type="EC" id="2.7.13.3"/>
    </reaction>
</comment>
<keyword evidence="5" id="KW-0547">Nucleotide-binding</keyword>
<dbReference type="SMART" id="SM00091">
    <property type="entry name" value="PAS"/>
    <property type="match status" value="3"/>
</dbReference>
<dbReference type="CDD" id="cd00082">
    <property type="entry name" value="HisKA"/>
    <property type="match status" value="1"/>
</dbReference>
<gene>
    <name evidence="13" type="ORF">NIES21_27480</name>
</gene>
<keyword evidence="6 13" id="KW-0418">Kinase</keyword>
<evidence type="ECO:0000256" key="9">
    <source>
        <dbReference type="SAM" id="Coils"/>
    </source>
</evidence>
<dbReference type="GO" id="GO:0005524">
    <property type="term" value="F:ATP binding"/>
    <property type="evidence" value="ECO:0007669"/>
    <property type="project" value="UniProtKB-KW"/>
</dbReference>
<dbReference type="NCBIfam" id="NF045595">
    <property type="entry name" value="HK_scytonemin"/>
    <property type="match status" value="1"/>
</dbReference>
<dbReference type="Pfam" id="PF13188">
    <property type="entry name" value="PAS_8"/>
    <property type="match status" value="1"/>
</dbReference>
<dbReference type="CDD" id="cd00130">
    <property type="entry name" value="PAS"/>
    <property type="match status" value="2"/>
</dbReference>
<dbReference type="PROSITE" id="PS50109">
    <property type="entry name" value="HIS_KIN"/>
    <property type="match status" value="1"/>
</dbReference>
<keyword evidence="7" id="KW-0067">ATP-binding</keyword>
<evidence type="ECO:0000259" key="11">
    <source>
        <dbReference type="PROSITE" id="PS50112"/>
    </source>
</evidence>
<evidence type="ECO:0000256" key="5">
    <source>
        <dbReference type="ARBA" id="ARBA00022741"/>
    </source>
</evidence>
<keyword evidence="9" id="KW-0175">Coiled coil</keyword>
<protein>
    <recommendedName>
        <fullName evidence="2">histidine kinase</fullName>
        <ecNumber evidence="2">2.7.13.3</ecNumber>
    </recommendedName>
</protein>
<dbReference type="PROSITE" id="PS50112">
    <property type="entry name" value="PAS"/>
    <property type="match status" value="1"/>
</dbReference>
<dbReference type="GO" id="GO:0000155">
    <property type="term" value="F:phosphorelay sensor kinase activity"/>
    <property type="evidence" value="ECO:0007669"/>
    <property type="project" value="InterPro"/>
</dbReference>
<dbReference type="PANTHER" id="PTHR43711">
    <property type="entry name" value="TWO-COMPONENT HISTIDINE KINASE"/>
    <property type="match status" value="1"/>
</dbReference>
<dbReference type="Pfam" id="PF13426">
    <property type="entry name" value="PAS_9"/>
    <property type="match status" value="2"/>
</dbReference>
<dbReference type="Gene3D" id="1.10.287.130">
    <property type="match status" value="1"/>
</dbReference>
<dbReference type="InterPro" id="IPR003661">
    <property type="entry name" value="HisK_dim/P_dom"/>
</dbReference>
<dbReference type="InterPro" id="IPR036890">
    <property type="entry name" value="HATPase_C_sf"/>
</dbReference>
<dbReference type="InterPro" id="IPR035965">
    <property type="entry name" value="PAS-like_dom_sf"/>
</dbReference>
<dbReference type="InterPro" id="IPR005467">
    <property type="entry name" value="His_kinase_dom"/>
</dbReference>
<dbReference type="SUPFAM" id="SSF55785">
    <property type="entry name" value="PYP-like sensor domain (PAS domain)"/>
    <property type="match status" value="3"/>
</dbReference>